<evidence type="ECO:0000313" key="6">
    <source>
        <dbReference type="Proteomes" id="UP001147005"/>
    </source>
</evidence>
<dbReference type="RefSeq" id="WP_220132148.1">
    <property type="nucleotide sequence ID" value="NZ_JAKIHW010000040.1"/>
</dbReference>
<evidence type="ECO:0000256" key="2">
    <source>
        <dbReference type="SAM" id="SignalP"/>
    </source>
</evidence>
<gene>
    <name evidence="5" type="ORF">L2111_22955</name>
</gene>
<accession>A0A9X4JLQ8</accession>
<dbReference type="Pfam" id="PF15976">
    <property type="entry name" value="CooC_C"/>
    <property type="match status" value="1"/>
</dbReference>
<keyword evidence="1 2" id="KW-0732">Signal</keyword>
<dbReference type="InterPro" id="IPR032636">
    <property type="entry name" value="Pilus_assem_E-set-like_dom"/>
</dbReference>
<dbReference type="Pfam" id="PF16967">
    <property type="entry name" value="TcfC"/>
    <property type="match status" value="1"/>
</dbReference>
<name>A0A9X4JLQ8_9ENTR</name>
<feature type="chain" id="PRO_5040946304" evidence="2">
    <location>
        <begin position="19"/>
        <end position="806"/>
    </location>
</feature>
<organism evidence="5 6">
    <name type="scientific">Citrobacter portucalensis</name>
    <dbReference type="NCBI Taxonomy" id="1639133"/>
    <lineage>
        <taxon>Bacteria</taxon>
        <taxon>Pseudomonadati</taxon>
        <taxon>Pseudomonadota</taxon>
        <taxon>Gammaproteobacteria</taxon>
        <taxon>Enterobacterales</taxon>
        <taxon>Enterobacteriaceae</taxon>
        <taxon>Citrobacter</taxon>
        <taxon>Citrobacter freundii complex</taxon>
    </lineage>
</organism>
<dbReference type="Proteomes" id="UP001147005">
    <property type="component" value="Unassembled WGS sequence"/>
</dbReference>
<evidence type="ECO:0000256" key="1">
    <source>
        <dbReference type="ARBA" id="ARBA00022729"/>
    </source>
</evidence>
<protein>
    <submittedName>
        <fullName evidence="5">TcfC E-set like domain-containing protein</fullName>
    </submittedName>
</protein>
<dbReference type="EMBL" id="JAKIHW010000040">
    <property type="protein sequence ID" value="MDE9620910.1"/>
    <property type="molecule type" value="Genomic_DNA"/>
</dbReference>
<dbReference type="InterPro" id="IPR031917">
    <property type="entry name" value="Pilus_assem_C"/>
</dbReference>
<reference evidence="5" key="1">
    <citation type="submission" date="2022-01" db="EMBL/GenBank/DDBJ databases">
        <title>Genetic Characterization of Carbapenem-resistant Citrobacter spp. from China: a multicenter study.</title>
        <authorList>
            <person name="Ye L."/>
        </authorList>
    </citation>
    <scope>NUCLEOTIDE SEQUENCE</scope>
    <source>
        <strain evidence="5">IR5432</strain>
    </source>
</reference>
<dbReference type="AlphaFoldDB" id="A0A9X4JLQ8"/>
<evidence type="ECO:0000259" key="3">
    <source>
        <dbReference type="Pfam" id="PF15976"/>
    </source>
</evidence>
<evidence type="ECO:0000259" key="4">
    <source>
        <dbReference type="Pfam" id="PF16967"/>
    </source>
</evidence>
<proteinExistence type="predicted"/>
<sequence>MKKYLLIFTLLPVSTTSANMSLAENIRGLPEDFRRYFYNAEVIVQVYLNDHRLFDAAVYITENSHVKLLYTFDDNTEMDIEHREIWSTILQRGISLGQCTIQCPSGLMAAEYRLNSSALKLYTAQYETQRSKSEYINLSSQTPTGLVMYNDLTTTYTPSIRSWGLNSSLTSSLAGWSQRVSFQSSGTEGDYSYVSSSVYELFAQKEQRGSFTRLGFFTPASDRGSVQMSGFDYDTIAGAMWGTSDALLDNFDNVSAWPVYVTGHNQSIAEIWRDGRLIHTQQLQSGVQPLDTRQLPGGIYDITINIIANGQIVDTQHTQIYKPQGWRNLNKRWRMNIWAGQQTSIPFGEKRNYENRPFATGGGVDLLVHPRAVLGLSGTLAENEYQVRTQGSLTLSPDDTLFAQYAQRNSDSQSHQEMDIRYYRNISGGSSASLFWHETTAGICCNKTLTPKRSDIWGSTLSLRLPHTTSLILNTHWMDTPWRQGLGTDISITTVALFYSREINVRMSAFDRPGNKDSSRDRGIAFGVSLSLSPAANHIFSAETGVNQNQGYSSLNYQMRRDNSSIDTLGMGISYSPQNTVISGNASFDTPHIGGDGYWQHNTHDQVNIFGGNLNQLLVIGGGEIASVSGNSSRSVESAIIVDIDADNNTENIIASGDMTERRLYPGRNIVPAELWRKSSIQFSTSNGDSVMVYPQRQNFQMSRGSVEYMKVKAVRTYTLIGRLYNEQGEMLKNRYVNSEISSGLINPEGVLTIDVAASEKRLTINAGNTQPAVQCDLPSTMIGDKKVYFIPEIHCRNKESGAFKR</sequence>
<evidence type="ECO:0000313" key="5">
    <source>
        <dbReference type="EMBL" id="MDE9620910.1"/>
    </source>
</evidence>
<feature type="domain" description="Pilus assembly protein C-terminal" evidence="3">
    <location>
        <begin position="704"/>
        <end position="797"/>
    </location>
</feature>
<comment type="caution">
    <text evidence="5">The sequence shown here is derived from an EMBL/GenBank/DDBJ whole genome shotgun (WGS) entry which is preliminary data.</text>
</comment>
<feature type="domain" description="Pilus assembly protein E-set like" evidence="4">
    <location>
        <begin position="255"/>
        <end position="322"/>
    </location>
</feature>
<feature type="signal peptide" evidence="2">
    <location>
        <begin position="1"/>
        <end position="18"/>
    </location>
</feature>